<dbReference type="OMA" id="NDHTKAW"/>
<gene>
    <name evidence="2" type="ORF">PISL3812_08654</name>
</gene>
<protein>
    <recommendedName>
        <fullName evidence="1">NADPH-dependent FMN reductase-like domain-containing protein</fullName>
    </recommendedName>
</protein>
<dbReference type="GO" id="GO:0016491">
    <property type="term" value="F:oxidoreductase activity"/>
    <property type="evidence" value="ECO:0007669"/>
    <property type="project" value="InterPro"/>
</dbReference>
<dbReference type="InterPro" id="IPR029039">
    <property type="entry name" value="Flavoprotein-like_sf"/>
</dbReference>
<dbReference type="STRING" id="28573.A0A0U1M7I7"/>
<evidence type="ECO:0000313" key="2">
    <source>
        <dbReference type="EMBL" id="CRG91604.1"/>
    </source>
</evidence>
<sequence>MSSKTNKIGLILCSTRTPRSAPQLASFILSLLPASPPPSTSTSTPSPSYTIQKIDLLDWPLPLHTTEPSLPTRLPASSLPESYTQPTTRAWSAHIASFDGFIFLCPQYNWGYPASIKNALDYIYHEWTGKPAMVVSYGGRGGGRGGAQLVQVLKGLRMKVVEEPRVEFAFQEGKDRDMQGKAEKGEGLGEFLLDEGFWVEQRVALGKAFGELLALLE</sequence>
<dbReference type="GO" id="GO:0010181">
    <property type="term" value="F:FMN binding"/>
    <property type="evidence" value="ECO:0007669"/>
    <property type="project" value="TreeGrafter"/>
</dbReference>
<keyword evidence="3" id="KW-1185">Reference proteome</keyword>
<feature type="domain" description="NADPH-dependent FMN reductase-like" evidence="1">
    <location>
        <begin position="7"/>
        <end position="169"/>
    </location>
</feature>
<dbReference type="Gene3D" id="3.40.50.360">
    <property type="match status" value="1"/>
</dbReference>
<dbReference type="Proteomes" id="UP000054383">
    <property type="component" value="Unassembled WGS sequence"/>
</dbReference>
<proteinExistence type="predicted"/>
<dbReference type="SUPFAM" id="SSF52218">
    <property type="entry name" value="Flavoproteins"/>
    <property type="match status" value="1"/>
</dbReference>
<dbReference type="AlphaFoldDB" id="A0A0U1M7I7"/>
<evidence type="ECO:0000259" key="1">
    <source>
        <dbReference type="Pfam" id="PF03358"/>
    </source>
</evidence>
<dbReference type="InterPro" id="IPR050712">
    <property type="entry name" value="NAD(P)H-dep_reductase"/>
</dbReference>
<dbReference type="OrthoDB" id="68575at2759"/>
<dbReference type="InterPro" id="IPR005025">
    <property type="entry name" value="FMN_Rdtase-like_dom"/>
</dbReference>
<dbReference type="GO" id="GO:0005829">
    <property type="term" value="C:cytosol"/>
    <property type="evidence" value="ECO:0007669"/>
    <property type="project" value="TreeGrafter"/>
</dbReference>
<dbReference type="EMBL" id="CVMT01000010">
    <property type="protein sequence ID" value="CRG91604.1"/>
    <property type="molecule type" value="Genomic_DNA"/>
</dbReference>
<dbReference type="PANTHER" id="PTHR30543:SF21">
    <property type="entry name" value="NAD(P)H-DEPENDENT FMN REDUCTASE LOT6"/>
    <property type="match status" value="1"/>
</dbReference>
<reference evidence="2 3" key="1">
    <citation type="submission" date="2015-04" db="EMBL/GenBank/DDBJ databases">
        <authorList>
            <person name="Syromyatnikov M.Y."/>
            <person name="Popov V.N."/>
        </authorList>
    </citation>
    <scope>NUCLEOTIDE SEQUENCE [LARGE SCALE GENOMIC DNA]</scope>
    <source>
        <strain evidence="2">WF-38-12</strain>
    </source>
</reference>
<accession>A0A0U1M7I7</accession>
<dbReference type="PANTHER" id="PTHR30543">
    <property type="entry name" value="CHROMATE REDUCTASE"/>
    <property type="match status" value="1"/>
</dbReference>
<organism evidence="2 3">
    <name type="scientific">Talaromyces islandicus</name>
    <name type="common">Penicillium islandicum</name>
    <dbReference type="NCBI Taxonomy" id="28573"/>
    <lineage>
        <taxon>Eukaryota</taxon>
        <taxon>Fungi</taxon>
        <taxon>Dikarya</taxon>
        <taxon>Ascomycota</taxon>
        <taxon>Pezizomycotina</taxon>
        <taxon>Eurotiomycetes</taxon>
        <taxon>Eurotiomycetidae</taxon>
        <taxon>Eurotiales</taxon>
        <taxon>Trichocomaceae</taxon>
        <taxon>Talaromyces</taxon>
        <taxon>Talaromyces sect. Islandici</taxon>
    </lineage>
</organism>
<evidence type="ECO:0000313" key="3">
    <source>
        <dbReference type="Proteomes" id="UP000054383"/>
    </source>
</evidence>
<dbReference type="Pfam" id="PF03358">
    <property type="entry name" value="FMN_red"/>
    <property type="match status" value="1"/>
</dbReference>
<name>A0A0U1M7I7_TALIS</name>